<organism evidence="1 2">
    <name type="scientific">Pendulispora albinea</name>
    <dbReference type="NCBI Taxonomy" id="2741071"/>
    <lineage>
        <taxon>Bacteria</taxon>
        <taxon>Pseudomonadati</taxon>
        <taxon>Myxococcota</taxon>
        <taxon>Myxococcia</taxon>
        <taxon>Myxococcales</taxon>
        <taxon>Sorangiineae</taxon>
        <taxon>Pendulisporaceae</taxon>
        <taxon>Pendulispora</taxon>
    </lineage>
</organism>
<dbReference type="Proteomes" id="UP001370348">
    <property type="component" value="Chromosome"/>
</dbReference>
<keyword evidence="2" id="KW-1185">Reference proteome</keyword>
<name>A0ABZ2M0P1_9BACT</name>
<dbReference type="EMBL" id="CP089984">
    <property type="protein sequence ID" value="WXB16698.1"/>
    <property type="molecule type" value="Genomic_DNA"/>
</dbReference>
<proteinExistence type="predicted"/>
<protein>
    <submittedName>
        <fullName evidence="1">Uncharacterized protein</fullName>
    </submittedName>
</protein>
<evidence type="ECO:0000313" key="1">
    <source>
        <dbReference type="EMBL" id="WXB16698.1"/>
    </source>
</evidence>
<gene>
    <name evidence="1" type="ORF">LZC94_05325</name>
</gene>
<sequence>MTSLAIPLRTVVSHAGFALARACGLPHPAFARSTPALPAAPALPTAPGMQTAPARPHVERDRHPLSIDLPPVVSGELTPAALTHIGALYLFSQLDGAGVIVAVEALVEARGELALKDDRAAEELDKFAFDARGFPSRASREAVYARMFGQGGRASLDGSGNHGFQPAMAAVCTEVLRLSERMRVARPAPSAGAFAPLGVAAERLLEGLGQHAGADAMRVSQRIHDVLARAIAILELQGVLSYFGARSVGAVVQAIVGTEGGSLGAAQRRGLAGQRVLVAAGRLAVRPSFEANDPLVQACAAWLADSGVAPLGAA</sequence>
<evidence type="ECO:0000313" key="2">
    <source>
        <dbReference type="Proteomes" id="UP001370348"/>
    </source>
</evidence>
<accession>A0ABZ2M0P1</accession>
<dbReference type="RefSeq" id="WP_394826326.1">
    <property type="nucleotide sequence ID" value="NZ_CP089984.1"/>
</dbReference>
<reference evidence="1 2" key="1">
    <citation type="submission" date="2021-12" db="EMBL/GenBank/DDBJ databases">
        <title>Discovery of the Pendulisporaceae a myxobacterial family with distinct sporulation behavior and unique specialized metabolism.</title>
        <authorList>
            <person name="Garcia R."/>
            <person name="Popoff A."/>
            <person name="Bader C.D."/>
            <person name="Loehr J."/>
            <person name="Walesch S."/>
            <person name="Walt C."/>
            <person name="Boldt J."/>
            <person name="Bunk B."/>
            <person name="Haeckl F.J.F.P.J."/>
            <person name="Gunesch A.P."/>
            <person name="Birkelbach J."/>
            <person name="Nuebel U."/>
            <person name="Pietschmann T."/>
            <person name="Bach T."/>
            <person name="Mueller R."/>
        </authorList>
    </citation>
    <scope>NUCLEOTIDE SEQUENCE [LARGE SCALE GENOMIC DNA]</scope>
    <source>
        <strain evidence="1 2">MSr11954</strain>
    </source>
</reference>